<keyword evidence="10" id="KW-0496">Mitochondrion</keyword>
<feature type="transmembrane region" description="Helical" evidence="9">
    <location>
        <begin position="68"/>
        <end position="88"/>
    </location>
</feature>
<dbReference type="InterPro" id="IPR014314">
    <property type="entry name" value="Succ_DH_cytb556"/>
</dbReference>
<gene>
    <name evidence="10" type="primary">sdh3</name>
    <name evidence="10" type="ORF">Spor.duru.mt.17</name>
</gene>
<dbReference type="CDD" id="cd03499">
    <property type="entry name" value="SQR_TypeC_SdhC"/>
    <property type="match status" value="1"/>
</dbReference>
<evidence type="ECO:0000256" key="7">
    <source>
        <dbReference type="ARBA" id="ARBA00023136"/>
    </source>
</evidence>
<evidence type="ECO:0000256" key="6">
    <source>
        <dbReference type="ARBA" id="ARBA00023004"/>
    </source>
</evidence>
<dbReference type="GO" id="GO:0009055">
    <property type="term" value="F:electron transfer activity"/>
    <property type="evidence" value="ECO:0007669"/>
    <property type="project" value="InterPro"/>
</dbReference>
<keyword evidence="4 8" id="KW-0479">Metal-binding</keyword>
<name>V9P5C2_9FLOR</name>
<feature type="transmembrane region" description="Helical" evidence="9">
    <location>
        <begin position="109"/>
        <end position="131"/>
    </location>
</feature>
<reference evidence="10" key="1">
    <citation type="journal article" date="2013" name="Mitochondrial DNA">
        <title>Complete mitochondrial genome of a rhodolith, Sporolithon durum (Sporolithales, Rhodophyta).</title>
        <authorList>
            <person name="Kim K.M."/>
            <person name="Yang E.C."/>
            <person name="Kim J.H."/>
            <person name="Nelson W.A."/>
            <person name="Yoon H.S."/>
        </authorList>
    </citation>
    <scope>NUCLEOTIDE SEQUENCE</scope>
</reference>
<dbReference type="PANTHER" id="PTHR10978">
    <property type="entry name" value="SUCCINATE DEHYDROGENASE CYTOCHROME B560 SUBUNIT"/>
    <property type="match status" value="1"/>
</dbReference>
<evidence type="ECO:0000256" key="3">
    <source>
        <dbReference type="ARBA" id="ARBA00022692"/>
    </source>
</evidence>
<evidence type="ECO:0000256" key="9">
    <source>
        <dbReference type="SAM" id="Phobius"/>
    </source>
</evidence>
<feature type="transmembrane region" description="Helical" evidence="9">
    <location>
        <begin position="32"/>
        <end position="53"/>
    </location>
</feature>
<dbReference type="AlphaFoldDB" id="V9P5C2"/>
<evidence type="ECO:0000256" key="8">
    <source>
        <dbReference type="PIRSR" id="PIRSR000178-1"/>
    </source>
</evidence>
<dbReference type="NCBIfam" id="TIGR02970">
    <property type="entry name" value="succ_dehyd_cytB"/>
    <property type="match status" value="1"/>
</dbReference>
<dbReference type="InterPro" id="IPR034804">
    <property type="entry name" value="SQR/QFR_C/D"/>
</dbReference>
<comment type="subcellular location">
    <subcellularLocation>
        <location evidence="1">Membrane</location>
        <topology evidence="1">Multi-pass membrane protein</topology>
    </subcellularLocation>
</comment>
<dbReference type="GO" id="GO:0016020">
    <property type="term" value="C:membrane"/>
    <property type="evidence" value="ECO:0007669"/>
    <property type="project" value="UniProtKB-SubCell"/>
</dbReference>
<dbReference type="InterPro" id="IPR018495">
    <property type="entry name" value="Succ_DH_cyt_bsu_CS"/>
</dbReference>
<dbReference type="GO" id="GO:0046872">
    <property type="term" value="F:metal ion binding"/>
    <property type="evidence" value="ECO:0007669"/>
    <property type="project" value="UniProtKB-KW"/>
</dbReference>
<dbReference type="GO" id="GO:0005739">
    <property type="term" value="C:mitochondrion"/>
    <property type="evidence" value="ECO:0007669"/>
    <property type="project" value="GOC"/>
</dbReference>
<proteinExistence type="predicted"/>
<comment type="cofactor">
    <cofactor evidence="8">
        <name>heme</name>
        <dbReference type="ChEBI" id="CHEBI:30413"/>
    </cofactor>
    <text evidence="8">The heme is bound between the two transmembrane subunits.</text>
</comment>
<keyword evidence="3 9" id="KW-0812">Transmembrane</keyword>
<evidence type="ECO:0000256" key="1">
    <source>
        <dbReference type="ARBA" id="ARBA00004141"/>
    </source>
</evidence>
<dbReference type="PIRSF" id="PIRSF000178">
    <property type="entry name" value="SDH_cyt_b560"/>
    <property type="match status" value="1"/>
</dbReference>
<dbReference type="PANTHER" id="PTHR10978:SF5">
    <property type="entry name" value="SUCCINATE DEHYDROGENASE CYTOCHROME B560 SUBUNIT, MITOCHONDRIAL"/>
    <property type="match status" value="1"/>
</dbReference>
<dbReference type="GO" id="GO:0006099">
    <property type="term" value="P:tricarboxylic acid cycle"/>
    <property type="evidence" value="ECO:0007669"/>
    <property type="project" value="InterPro"/>
</dbReference>
<dbReference type="InterPro" id="IPR000701">
    <property type="entry name" value="SuccDH_FuR_B_TM-su"/>
</dbReference>
<protein>
    <submittedName>
        <fullName evidence="10">Succinate:cytochrome c oxidoreductase subunit 3</fullName>
    </submittedName>
</protein>
<dbReference type="Pfam" id="PF01127">
    <property type="entry name" value="Sdh_cyt"/>
    <property type="match status" value="1"/>
</dbReference>
<dbReference type="GO" id="GO:0006121">
    <property type="term" value="P:mitochondrial electron transport, succinate to ubiquinone"/>
    <property type="evidence" value="ECO:0007669"/>
    <property type="project" value="TreeGrafter"/>
</dbReference>
<dbReference type="PROSITE" id="PS01001">
    <property type="entry name" value="SDH_CYT_2"/>
    <property type="match status" value="1"/>
</dbReference>
<feature type="binding site" description="axial binding residue" evidence="8">
    <location>
        <position position="86"/>
    </location>
    <ligand>
        <name>heme</name>
        <dbReference type="ChEBI" id="CHEBI:30413"/>
        <note>ligand shared with second transmembrane subunit</note>
    </ligand>
    <ligandPart>
        <name>Fe</name>
        <dbReference type="ChEBI" id="CHEBI:18248"/>
    </ligandPart>
</feature>
<dbReference type="GeneID" id="18388492"/>
<geneLocation type="mitochondrion" evidence="10"/>
<keyword evidence="6 8" id="KW-0408">Iron</keyword>
<evidence type="ECO:0000256" key="4">
    <source>
        <dbReference type="ARBA" id="ARBA00022723"/>
    </source>
</evidence>
<dbReference type="RefSeq" id="YP_009002119.1">
    <property type="nucleotide sequence ID" value="NC_023454.1"/>
</dbReference>
<accession>V9P5C2</accession>
<organism evidence="10">
    <name type="scientific">Sporolithon durum</name>
    <dbReference type="NCBI Taxonomy" id="48970"/>
    <lineage>
        <taxon>Eukaryota</taxon>
        <taxon>Rhodophyta</taxon>
        <taxon>Florideophyceae</taxon>
        <taxon>Corallinophycidae</taxon>
        <taxon>Sporolithales</taxon>
        <taxon>Sporolithaceae</taxon>
        <taxon>Sporolithon</taxon>
    </lineage>
</organism>
<dbReference type="Gene3D" id="1.20.1300.10">
    <property type="entry name" value="Fumarate reductase/succinate dehydrogenase, transmembrane subunit"/>
    <property type="match status" value="1"/>
</dbReference>
<keyword evidence="7 9" id="KW-0472">Membrane</keyword>
<evidence type="ECO:0000313" key="10">
    <source>
        <dbReference type="EMBL" id="AGU16684.1"/>
    </source>
</evidence>
<dbReference type="EMBL" id="KF186230">
    <property type="protein sequence ID" value="AGU16684.1"/>
    <property type="molecule type" value="Genomic_DNA"/>
</dbReference>
<sequence length="132" mass="15880">MVKIYNRPLSPHLTIYIPQTVSIFSILHRISALFLILFIIFVVITLKFIIFFVTDYNILLQWTENLDILLLTNIIFLSIFTTFNYHLLNGLRHINWDLGFFLDFSRLKISSILLIFFVFWIYLLSILKIWIY</sequence>
<keyword evidence="5 9" id="KW-1133">Transmembrane helix</keyword>
<evidence type="ECO:0000256" key="5">
    <source>
        <dbReference type="ARBA" id="ARBA00022989"/>
    </source>
</evidence>
<keyword evidence="2 8" id="KW-0349">Heme</keyword>
<evidence type="ECO:0000256" key="2">
    <source>
        <dbReference type="ARBA" id="ARBA00022617"/>
    </source>
</evidence>
<dbReference type="SUPFAM" id="SSF81343">
    <property type="entry name" value="Fumarate reductase respiratory complex transmembrane subunits"/>
    <property type="match status" value="1"/>
</dbReference>